<dbReference type="InterPro" id="IPR025944">
    <property type="entry name" value="Sigma_54_int_dom_CS"/>
</dbReference>
<dbReference type="Gene3D" id="1.10.10.60">
    <property type="entry name" value="Homeodomain-like"/>
    <property type="match status" value="1"/>
</dbReference>
<dbReference type="InterPro" id="IPR002197">
    <property type="entry name" value="HTH_Fis"/>
</dbReference>
<evidence type="ECO:0000256" key="3">
    <source>
        <dbReference type="ARBA" id="ARBA00023015"/>
    </source>
</evidence>
<dbReference type="Gene3D" id="3.40.50.300">
    <property type="entry name" value="P-loop containing nucleotide triphosphate hydrolases"/>
    <property type="match status" value="1"/>
</dbReference>
<dbReference type="Pfam" id="PF00158">
    <property type="entry name" value="Sigma54_activat"/>
    <property type="match status" value="1"/>
</dbReference>
<feature type="domain" description="Response regulatory" evidence="8">
    <location>
        <begin position="10"/>
        <end position="125"/>
    </location>
</feature>
<dbReference type="SUPFAM" id="SSF46689">
    <property type="entry name" value="Homeodomain-like"/>
    <property type="match status" value="1"/>
</dbReference>
<evidence type="ECO:0000256" key="1">
    <source>
        <dbReference type="ARBA" id="ARBA00022741"/>
    </source>
</evidence>
<keyword evidence="10" id="KW-1185">Reference proteome</keyword>
<feature type="domain" description="Sigma-54 factor interaction" evidence="7">
    <location>
        <begin position="155"/>
        <end position="384"/>
    </location>
</feature>
<dbReference type="PROSITE" id="PS00688">
    <property type="entry name" value="SIGMA54_INTERACT_3"/>
    <property type="match status" value="1"/>
</dbReference>
<dbReference type="FunFam" id="3.40.50.300:FF:000006">
    <property type="entry name" value="DNA-binding transcriptional regulator NtrC"/>
    <property type="match status" value="1"/>
</dbReference>
<dbReference type="PROSITE" id="PS00675">
    <property type="entry name" value="SIGMA54_INTERACT_1"/>
    <property type="match status" value="1"/>
</dbReference>
<dbReference type="EMBL" id="SMGG01000003">
    <property type="protein sequence ID" value="TCK62046.1"/>
    <property type="molecule type" value="Genomic_DNA"/>
</dbReference>
<dbReference type="CDD" id="cd00156">
    <property type="entry name" value="REC"/>
    <property type="match status" value="1"/>
</dbReference>
<dbReference type="GO" id="GO:0043565">
    <property type="term" value="F:sequence-specific DNA binding"/>
    <property type="evidence" value="ECO:0007669"/>
    <property type="project" value="InterPro"/>
</dbReference>
<evidence type="ECO:0000313" key="10">
    <source>
        <dbReference type="Proteomes" id="UP000294614"/>
    </source>
</evidence>
<dbReference type="PANTHER" id="PTHR32071:SF13">
    <property type="entry name" value="RESPONSE REGULATOR HSFA"/>
    <property type="match status" value="1"/>
</dbReference>
<dbReference type="PANTHER" id="PTHR32071">
    <property type="entry name" value="TRANSCRIPTIONAL REGULATORY PROTEIN"/>
    <property type="match status" value="1"/>
</dbReference>
<dbReference type="InterPro" id="IPR009057">
    <property type="entry name" value="Homeodomain-like_sf"/>
</dbReference>
<dbReference type="GO" id="GO:0000160">
    <property type="term" value="P:phosphorelay signal transduction system"/>
    <property type="evidence" value="ECO:0007669"/>
    <property type="project" value="InterPro"/>
</dbReference>
<evidence type="ECO:0000313" key="9">
    <source>
        <dbReference type="EMBL" id="TCK62046.1"/>
    </source>
</evidence>
<sequence length="469" mass="51723">MFDLTGLNPSILIVDDEKEELHAYKFLLESMGLKDITILDDSRNVLETLEQLDAPVVFLDLNMPKKSGKEVLKEIKAQMPHVPVIICTANSDLETAVQCLKLGAHDYLVKPISMSTFGSALRNASEIGSLRSELLSLKRIGVETGLKNPENFKSMVTQNSTMEGIFHYIESIAKSGQPVLVLGETGAGKELVAKAIHDSSGLKGEFVAVDVSGLDDSLFSDTLFGHAKGAYTGADSNRPGLVERAAGGTIFLDEIGDLNETSQVKLLRLMQERIYYPLGSDKPKQCQARIVAATNKDLNAMTITGGSFRRDLYYRLSTHLIKLPSLRERKEDIPLLTEYLAEEAAIGMGKPVPVFSPQAMRMLMAHDFPGNIRELKTYIYDAVARCSGDIMEDRFIAERLGELTREQTVQIISGEPLEQIFGHFPTLEEITQYAVTSAMKSANNNQSQAAKLLGISKQALNKRIQKRGR</sequence>
<dbReference type="InterPro" id="IPR011006">
    <property type="entry name" value="CheY-like_superfamily"/>
</dbReference>
<evidence type="ECO:0000259" key="8">
    <source>
        <dbReference type="PROSITE" id="PS50110"/>
    </source>
</evidence>
<evidence type="ECO:0000256" key="2">
    <source>
        <dbReference type="ARBA" id="ARBA00022840"/>
    </source>
</evidence>
<evidence type="ECO:0000259" key="7">
    <source>
        <dbReference type="PROSITE" id="PS50045"/>
    </source>
</evidence>
<proteinExistence type="predicted"/>
<dbReference type="InterPro" id="IPR003593">
    <property type="entry name" value="AAA+_ATPase"/>
</dbReference>
<dbReference type="Gene3D" id="1.10.8.60">
    <property type="match status" value="1"/>
</dbReference>
<dbReference type="PROSITE" id="PS00676">
    <property type="entry name" value="SIGMA54_INTERACT_2"/>
    <property type="match status" value="1"/>
</dbReference>
<keyword evidence="2" id="KW-0067">ATP-binding</keyword>
<dbReference type="InterPro" id="IPR058031">
    <property type="entry name" value="AAA_lid_NorR"/>
</dbReference>
<dbReference type="PRINTS" id="PR01590">
    <property type="entry name" value="HTHFIS"/>
</dbReference>
<evidence type="ECO:0000256" key="6">
    <source>
        <dbReference type="PROSITE-ProRule" id="PRU00169"/>
    </source>
</evidence>
<dbReference type="RefSeq" id="WP_207891232.1">
    <property type="nucleotide sequence ID" value="NZ_SMGG01000003.1"/>
</dbReference>
<dbReference type="InterPro" id="IPR025943">
    <property type="entry name" value="Sigma_54_int_dom_ATP-bd_2"/>
</dbReference>
<keyword evidence="1" id="KW-0547">Nucleotide-binding</keyword>
<dbReference type="SMART" id="SM00382">
    <property type="entry name" value="AAA"/>
    <property type="match status" value="1"/>
</dbReference>
<keyword evidence="5" id="KW-0804">Transcription</keyword>
<evidence type="ECO:0000256" key="5">
    <source>
        <dbReference type="ARBA" id="ARBA00023163"/>
    </source>
</evidence>
<dbReference type="Proteomes" id="UP000294614">
    <property type="component" value="Unassembled WGS sequence"/>
</dbReference>
<dbReference type="Pfam" id="PF02954">
    <property type="entry name" value="HTH_8"/>
    <property type="match status" value="1"/>
</dbReference>
<protein>
    <submittedName>
        <fullName evidence="9">DNA-binding NtrC family response regulator</fullName>
    </submittedName>
</protein>
<dbReference type="SUPFAM" id="SSF52540">
    <property type="entry name" value="P-loop containing nucleoside triphosphate hydrolases"/>
    <property type="match status" value="1"/>
</dbReference>
<feature type="modified residue" description="4-aspartylphosphate" evidence="6">
    <location>
        <position position="60"/>
    </location>
</feature>
<dbReference type="AlphaFoldDB" id="A0A4R1KBY6"/>
<dbReference type="CDD" id="cd00009">
    <property type="entry name" value="AAA"/>
    <property type="match status" value="1"/>
</dbReference>
<dbReference type="SUPFAM" id="SSF52172">
    <property type="entry name" value="CheY-like"/>
    <property type="match status" value="1"/>
</dbReference>
<dbReference type="Pfam" id="PF25601">
    <property type="entry name" value="AAA_lid_14"/>
    <property type="match status" value="1"/>
</dbReference>
<dbReference type="InterPro" id="IPR001789">
    <property type="entry name" value="Sig_transdc_resp-reg_receiver"/>
</dbReference>
<reference evidence="9 10" key="1">
    <citation type="submission" date="2019-03" db="EMBL/GenBank/DDBJ databases">
        <title>Genomic Encyclopedia of Type Strains, Phase IV (KMG-IV): sequencing the most valuable type-strain genomes for metagenomic binning, comparative biology and taxonomic classification.</title>
        <authorList>
            <person name="Goeker M."/>
        </authorList>
    </citation>
    <scope>NUCLEOTIDE SEQUENCE [LARGE SCALE GENOMIC DNA]</scope>
    <source>
        <strain evidence="9 10">DSM 24984</strain>
    </source>
</reference>
<accession>A0A4R1KBY6</accession>
<dbReference type="SMART" id="SM00448">
    <property type="entry name" value="REC"/>
    <property type="match status" value="1"/>
</dbReference>
<evidence type="ECO:0000256" key="4">
    <source>
        <dbReference type="ARBA" id="ARBA00023125"/>
    </source>
</evidence>
<dbReference type="PROSITE" id="PS50045">
    <property type="entry name" value="SIGMA54_INTERACT_4"/>
    <property type="match status" value="1"/>
</dbReference>
<organism evidence="9 10">
    <name type="scientific">Seleniivibrio woodruffii</name>
    <dbReference type="NCBI Taxonomy" id="1078050"/>
    <lineage>
        <taxon>Bacteria</taxon>
        <taxon>Pseudomonadati</taxon>
        <taxon>Deferribacterota</taxon>
        <taxon>Deferribacteres</taxon>
        <taxon>Deferribacterales</taxon>
        <taxon>Geovibrionaceae</taxon>
        <taxon>Seleniivibrio</taxon>
    </lineage>
</organism>
<dbReference type="PROSITE" id="PS50110">
    <property type="entry name" value="RESPONSE_REGULATORY"/>
    <property type="match status" value="1"/>
</dbReference>
<dbReference type="Gene3D" id="3.40.50.2300">
    <property type="match status" value="1"/>
</dbReference>
<keyword evidence="6" id="KW-0597">Phosphoprotein</keyword>
<keyword evidence="3" id="KW-0805">Transcription regulation</keyword>
<dbReference type="InterPro" id="IPR025662">
    <property type="entry name" value="Sigma_54_int_dom_ATP-bd_1"/>
</dbReference>
<dbReference type="InterPro" id="IPR002078">
    <property type="entry name" value="Sigma_54_int"/>
</dbReference>
<dbReference type="InterPro" id="IPR027417">
    <property type="entry name" value="P-loop_NTPase"/>
</dbReference>
<comment type="caution">
    <text evidence="9">The sequence shown here is derived from an EMBL/GenBank/DDBJ whole genome shotgun (WGS) entry which is preliminary data.</text>
</comment>
<dbReference type="GO" id="GO:0005524">
    <property type="term" value="F:ATP binding"/>
    <property type="evidence" value="ECO:0007669"/>
    <property type="project" value="UniProtKB-KW"/>
</dbReference>
<keyword evidence="4 9" id="KW-0238">DNA-binding</keyword>
<dbReference type="GO" id="GO:0006355">
    <property type="term" value="P:regulation of DNA-templated transcription"/>
    <property type="evidence" value="ECO:0007669"/>
    <property type="project" value="InterPro"/>
</dbReference>
<gene>
    <name evidence="9" type="ORF">C8D98_0555</name>
</gene>
<dbReference type="Pfam" id="PF00072">
    <property type="entry name" value="Response_reg"/>
    <property type="match status" value="1"/>
</dbReference>
<name>A0A4R1KBY6_9BACT</name>